<evidence type="ECO:0000313" key="1">
    <source>
        <dbReference type="EMBL" id="VAX32520.1"/>
    </source>
</evidence>
<name>A0A3B1DCD1_9ZZZZ</name>
<dbReference type="InterPro" id="IPR049210">
    <property type="entry name" value="DUF6812"/>
</dbReference>
<dbReference type="AlphaFoldDB" id="A0A3B1DCD1"/>
<dbReference type="Pfam" id="PF20660">
    <property type="entry name" value="DUF6812"/>
    <property type="match status" value="1"/>
</dbReference>
<sequence>MAYKGIVKKEKVEAVIRTGNEKIVGTIFKLPQNRLLDMLNQDGGPFLPVTSAKVFHIVTGRLMYEADFLAVNKSSVVIIADNVREVGE</sequence>
<reference evidence="1" key="1">
    <citation type="submission" date="2018-06" db="EMBL/GenBank/DDBJ databases">
        <authorList>
            <person name="Zhirakovskaya E."/>
        </authorList>
    </citation>
    <scope>NUCLEOTIDE SEQUENCE</scope>
</reference>
<accession>A0A3B1DCD1</accession>
<proteinExistence type="predicted"/>
<gene>
    <name evidence="1" type="ORF">MNBD_NITROSPINAE05-647</name>
</gene>
<protein>
    <submittedName>
        <fullName evidence="1">Uncharacterized protein</fullName>
    </submittedName>
</protein>
<organism evidence="1">
    <name type="scientific">hydrothermal vent metagenome</name>
    <dbReference type="NCBI Taxonomy" id="652676"/>
    <lineage>
        <taxon>unclassified sequences</taxon>
        <taxon>metagenomes</taxon>
        <taxon>ecological metagenomes</taxon>
    </lineage>
</organism>
<dbReference type="EMBL" id="UOGG01000207">
    <property type="protein sequence ID" value="VAX32520.1"/>
    <property type="molecule type" value="Genomic_DNA"/>
</dbReference>